<organism evidence="1 2">
    <name type="scientific">Liquorilactobacillus sucicola DSM 21376 = JCM 15457</name>
    <dbReference type="NCBI Taxonomy" id="1423806"/>
    <lineage>
        <taxon>Bacteria</taxon>
        <taxon>Bacillati</taxon>
        <taxon>Bacillota</taxon>
        <taxon>Bacilli</taxon>
        <taxon>Lactobacillales</taxon>
        <taxon>Lactobacillaceae</taxon>
        <taxon>Liquorilactobacillus</taxon>
    </lineage>
</organism>
<dbReference type="PATRIC" id="fig|1423806.3.peg.83"/>
<proteinExistence type="predicted"/>
<dbReference type="AlphaFoldDB" id="A0A0R2DUX0"/>
<dbReference type="eggNOG" id="ENOG5030AWM">
    <property type="taxonomic scope" value="Bacteria"/>
</dbReference>
<dbReference type="Proteomes" id="UP000050961">
    <property type="component" value="Unassembled WGS sequence"/>
</dbReference>
<dbReference type="STRING" id="1423806.FD15_GL000080"/>
<gene>
    <name evidence="1" type="ORF">FD15_GL000080</name>
</gene>
<protein>
    <submittedName>
        <fullName evidence="1">Uncharacterized protein</fullName>
    </submittedName>
</protein>
<keyword evidence="2" id="KW-1185">Reference proteome</keyword>
<name>A0A0R2DUX0_9LACO</name>
<comment type="caution">
    <text evidence="1">The sequence shown here is derived from an EMBL/GenBank/DDBJ whole genome shotgun (WGS) entry which is preliminary data.</text>
</comment>
<sequence length="93" mass="11138">MSLWRLPEMTYHFEDVMDDLIVDNNERMALYCDFYAIDRRELEKDKVVAEYVEKHHQILDALISGYKEMGPLNKKICDELVGCECETEFEKKR</sequence>
<dbReference type="InterPro" id="IPR013321">
    <property type="entry name" value="Arc_rbn_hlx_hlx"/>
</dbReference>
<evidence type="ECO:0000313" key="2">
    <source>
        <dbReference type="Proteomes" id="UP000050961"/>
    </source>
</evidence>
<evidence type="ECO:0000313" key="1">
    <source>
        <dbReference type="EMBL" id="KRN07254.1"/>
    </source>
</evidence>
<dbReference type="EMBL" id="AYZF01000007">
    <property type="protein sequence ID" value="KRN07254.1"/>
    <property type="molecule type" value="Genomic_DNA"/>
</dbReference>
<accession>A0A0R2DUX0</accession>
<dbReference type="Gene3D" id="1.10.1220.10">
    <property type="entry name" value="Met repressor-like"/>
    <property type="match status" value="1"/>
</dbReference>
<dbReference type="GO" id="GO:0006355">
    <property type="term" value="P:regulation of DNA-templated transcription"/>
    <property type="evidence" value="ECO:0007669"/>
    <property type="project" value="InterPro"/>
</dbReference>
<reference evidence="1 2" key="1">
    <citation type="journal article" date="2015" name="Genome Announc.">
        <title>Expanding the biotechnology potential of lactobacilli through comparative genomics of 213 strains and associated genera.</title>
        <authorList>
            <person name="Sun Z."/>
            <person name="Harris H.M."/>
            <person name="McCann A."/>
            <person name="Guo C."/>
            <person name="Argimon S."/>
            <person name="Zhang W."/>
            <person name="Yang X."/>
            <person name="Jeffery I.B."/>
            <person name="Cooney J.C."/>
            <person name="Kagawa T.F."/>
            <person name="Liu W."/>
            <person name="Song Y."/>
            <person name="Salvetti E."/>
            <person name="Wrobel A."/>
            <person name="Rasinkangas P."/>
            <person name="Parkhill J."/>
            <person name="Rea M.C."/>
            <person name="O'Sullivan O."/>
            <person name="Ritari J."/>
            <person name="Douillard F.P."/>
            <person name="Paul Ross R."/>
            <person name="Yang R."/>
            <person name="Briner A.E."/>
            <person name="Felis G.E."/>
            <person name="de Vos W.M."/>
            <person name="Barrangou R."/>
            <person name="Klaenhammer T.R."/>
            <person name="Caufield P.W."/>
            <person name="Cui Y."/>
            <person name="Zhang H."/>
            <person name="O'Toole P.W."/>
        </authorList>
    </citation>
    <scope>NUCLEOTIDE SEQUENCE [LARGE SCALE GENOMIC DNA]</scope>
    <source>
        <strain evidence="1 2">DSM 21376</strain>
    </source>
</reference>